<evidence type="ECO:0000313" key="2">
    <source>
        <dbReference type="Proteomes" id="UP000186469"/>
    </source>
</evidence>
<dbReference type="InterPro" id="IPR003749">
    <property type="entry name" value="ThiS/MoaD-like"/>
</dbReference>
<dbReference type="STRING" id="1121455.SAMN02745728_00339"/>
<protein>
    <submittedName>
        <fullName evidence="1">Molybdopterin synthase sulfur carrier subunit</fullName>
    </submittedName>
</protein>
<dbReference type="InterPro" id="IPR016155">
    <property type="entry name" value="Mopterin_synth/thiamin_S_b"/>
</dbReference>
<dbReference type="Gene3D" id="3.10.20.30">
    <property type="match status" value="1"/>
</dbReference>
<sequence>MVTITFQTTLRRTLGLSKVQVEIEHPCTLDKLFSICESQIGQKFYSQLLDKDGRLSHGMVLLNGRNVLMLQNIETIINSGDELIIFPLAGGG</sequence>
<dbReference type="RefSeq" id="WP_072695842.1">
    <property type="nucleotide sequence ID" value="NZ_FRDI01000002.1"/>
</dbReference>
<name>A0A1M7RYB7_9BACT</name>
<proteinExistence type="predicted"/>
<accession>A0A1M7RYB7</accession>
<dbReference type="SUPFAM" id="SSF54285">
    <property type="entry name" value="MoaD/ThiS"/>
    <property type="match status" value="1"/>
</dbReference>
<gene>
    <name evidence="1" type="ORF">SAMN02745728_00339</name>
</gene>
<organism evidence="1 2">
    <name type="scientific">Desulfovibrio litoralis DSM 11393</name>
    <dbReference type="NCBI Taxonomy" id="1121455"/>
    <lineage>
        <taxon>Bacteria</taxon>
        <taxon>Pseudomonadati</taxon>
        <taxon>Thermodesulfobacteriota</taxon>
        <taxon>Desulfovibrionia</taxon>
        <taxon>Desulfovibrionales</taxon>
        <taxon>Desulfovibrionaceae</taxon>
        <taxon>Desulfovibrio</taxon>
    </lineage>
</organism>
<dbReference type="InterPro" id="IPR012675">
    <property type="entry name" value="Beta-grasp_dom_sf"/>
</dbReference>
<dbReference type="Proteomes" id="UP000186469">
    <property type="component" value="Unassembled WGS sequence"/>
</dbReference>
<dbReference type="Pfam" id="PF02597">
    <property type="entry name" value="ThiS"/>
    <property type="match status" value="1"/>
</dbReference>
<keyword evidence="2" id="KW-1185">Reference proteome</keyword>
<evidence type="ECO:0000313" key="1">
    <source>
        <dbReference type="EMBL" id="SHN51329.1"/>
    </source>
</evidence>
<reference evidence="1 2" key="1">
    <citation type="submission" date="2016-12" db="EMBL/GenBank/DDBJ databases">
        <authorList>
            <person name="Song W.-J."/>
            <person name="Kurnit D.M."/>
        </authorList>
    </citation>
    <scope>NUCLEOTIDE SEQUENCE [LARGE SCALE GENOMIC DNA]</scope>
    <source>
        <strain evidence="1 2">DSM 11393</strain>
    </source>
</reference>
<dbReference type="OrthoDB" id="2112016at2"/>
<dbReference type="AlphaFoldDB" id="A0A1M7RYB7"/>
<dbReference type="EMBL" id="FRDI01000002">
    <property type="protein sequence ID" value="SHN51329.1"/>
    <property type="molecule type" value="Genomic_DNA"/>
</dbReference>